<evidence type="ECO:0000313" key="2">
    <source>
        <dbReference type="Proteomes" id="UP001152531"/>
    </source>
</evidence>
<protein>
    <submittedName>
        <fullName evidence="1">Uncharacterized protein</fullName>
    </submittedName>
</protein>
<reference evidence="1" key="1">
    <citation type="submission" date="2022-06" db="EMBL/GenBank/DDBJ databases">
        <authorList>
            <person name="Legras J.-L."/>
            <person name="Devillers H."/>
            <person name="Grondin C."/>
        </authorList>
    </citation>
    <scope>NUCLEOTIDE SEQUENCE</scope>
    <source>
        <strain evidence="1">CLIB 1444</strain>
    </source>
</reference>
<dbReference type="Proteomes" id="UP001152531">
    <property type="component" value="Unassembled WGS sequence"/>
</dbReference>
<sequence>MVLGSLQISANRDLGLELINEKEDFASKLSPFCSSVQFLKVDNADNHEFNYVLASQEEFEKLCGGVQYLSNAEEVDDDKLLIVQLARNDVLKVSNKGLFHNYQFFTPGIFMCLIVSGFLILIFSVALKWTSSIEISYSSFEKEVDYEKKNE</sequence>
<evidence type="ECO:0000313" key="1">
    <source>
        <dbReference type="EMBL" id="CAH6721665.1"/>
    </source>
</evidence>
<proteinExistence type="predicted"/>
<comment type="caution">
    <text evidence="1">The sequence shown here is derived from an EMBL/GenBank/DDBJ whole genome shotgun (WGS) entry which is preliminary data.</text>
</comment>
<dbReference type="EMBL" id="CALSDN010000006">
    <property type="protein sequence ID" value="CAH6721665.1"/>
    <property type="molecule type" value="Genomic_DNA"/>
</dbReference>
<keyword evidence="2" id="KW-1185">Reference proteome</keyword>
<name>A0ACA9Y9F0_9ASCO</name>
<organism evidence="1 2">
    <name type="scientific">[Candida] jaroonii</name>
    <dbReference type="NCBI Taxonomy" id="467808"/>
    <lineage>
        <taxon>Eukaryota</taxon>
        <taxon>Fungi</taxon>
        <taxon>Dikarya</taxon>
        <taxon>Ascomycota</taxon>
        <taxon>Saccharomycotina</taxon>
        <taxon>Pichiomycetes</taxon>
        <taxon>Debaryomycetaceae</taxon>
        <taxon>Yamadazyma</taxon>
    </lineage>
</organism>
<accession>A0ACA9Y9F0</accession>
<gene>
    <name evidence="1" type="ORF">CLIB1444_06S07316</name>
</gene>